<organism evidence="2 3">
    <name type="scientific">Oscillochloris trichoides DG-6</name>
    <dbReference type="NCBI Taxonomy" id="765420"/>
    <lineage>
        <taxon>Bacteria</taxon>
        <taxon>Bacillati</taxon>
        <taxon>Chloroflexota</taxon>
        <taxon>Chloroflexia</taxon>
        <taxon>Chloroflexales</taxon>
        <taxon>Chloroflexineae</taxon>
        <taxon>Oscillochloridaceae</taxon>
        <taxon>Oscillochloris</taxon>
    </lineage>
</organism>
<dbReference type="GO" id="GO:0008270">
    <property type="term" value="F:zinc ion binding"/>
    <property type="evidence" value="ECO:0007669"/>
    <property type="project" value="UniProtKB-KW"/>
</dbReference>
<dbReference type="InterPro" id="IPR011042">
    <property type="entry name" value="6-blade_b-propeller_TolB-like"/>
</dbReference>
<comment type="caution">
    <text evidence="2">The sequence shown here is derived from an EMBL/GenBank/DDBJ whole genome shotgun (WGS) entry which is preliminary data.</text>
</comment>
<protein>
    <recommendedName>
        <fullName evidence="1">Pappalysin-1 SD scarf domain-containing protein</fullName>
    </recommendedName>
</protein>
<dbReference type="PANTHER" id="PTHR24104">
    <property type="entry name" value="E3 UBIQUITIN-PROTEIN LIGASE NHLRC1-RELATED"/>
    <property type="match status" value="1"/>
</dbReference>
<feature type="domain" description="Pappalysin-1 SD scarf" evidence="1">
    <location>
        <begin position="526"/>
        <end position="670"/>
    </location>
</feature>
<accession>E1IBN3</accession>
<dbReference type="eggNOG" id="COG3391">
    <property type="taxonomic scope" value="Bacteria"/>
</dbReference>
<gene>
    <name evidence="2" type="ORF">OSCT_0734</name>
</gene>
<dbReference type="InterPro" id="IPR050952">
    <property type="entry name" value="TRIM-NHL_E3_ligases"/>
</dbReference>
<dbReference type="CDD" id="cd05819">
    <property type="entry name" value="NHL"/>
    <property type="match status" value="1"/>
</dbReference>
<dbReference type="PANTHER" id="PTHR24104:SF25">
    <property type="entry name" value="PROTEIN LIN-41"/>
    <property type="match status" value="1"/>
</dbReference>
<keyword evidence="3" id="KW-1185">Reference proteome</keyword>
<reference evidence="2 3" key="1">
    <citation type="journal article" date="2011" name="J. Bacteriol.">
        <title>Draft genome sequence of the anoxygenic filamentous phototrophic bacterium Oscillochloris trichoides subsp. DG-6.</title>
        <authorList>
            <person name="Kuznetsov B.B."/>
            <person name="Ivanovsky R.N."/>
            <person name="Keppen O.I."/>
            <person name="Sukhacheva M.V."/>
            <person name="Bumazhkin B.K."/>
            <person name="Patutina E.O."/>
            <person name="Beletsky A.V."/>
            <person name="Mardanov A.V."/>
            <person name="Baslerov R.V."/>
            <person name="Panteleeva A.N."/>
            <person name="Kolganova T.V."/>
            <person name="Ravin N.V."/>
            <person name="Skryabin K.G."/>
        </authorList>
    </citation>
    <scope>NUCLEOTIDE SEQUENCE [LARGE SCALE GENOMIC DNA]</scope>
    <source>
        <strain evidence="2 3">DG-6</strain>
    </source>
</reference>
<dbReference type="InterPro" id="IPR058897">
    <property type="entry name" value="PAPPA_SD_C"/>
</dbReference>
<dbReference type="Proteomes" id="UP000054010">
    <property type="component" value="Unassembled WGS sequence"/>
</dbReference>
<name>E1IBN3_9CHLR</name>
<evidence type="ECO:0000313" key="2">
    <source>
        <dbReference type="EMBL" id="EFO81452.1"/>
    </source>
</evidence>
<dbReference type="SUPFAM" id="SSF63829">
    <property type="entry name" value="Calcium-dependent phosphotriesterase"/>
    <property type="match status" value="1"/>
</dbReference>
<dbReference type="EMBL" id="ADVR01000012">
    <property type="protein sequence ID" value="EFO81452.1"/>
    <property type="molecule type" value="Genomic_DNA"/>
</dbReference>
<sequence>MAFLILSACSLPGVGQPPAATLAPAPSPEPSAVLAPDLDAETQMEALGVRLNHPQGWVSEVMSGTLVLAPAASSLDRPSPGPDLVITLDATPSEQVAAQYGREASTNPEAFFEVSSALIQQSGYTISPTTPITISGQPALLADLQGSGGTGQLVVVIGPQQVVRVVGQTDPASWEQQSLLFRAILESLSFVPLAPTPTPTPVNVALQPDVLREGPAGFVLRIGGNSGERNARFVSARGMATAPDGTLYVAESSRGIWVFTPDGTLLSTFGAEELLDAYDVVRTENGDLFVADYGRNAIAHFRADGTFVARWGSAGDAPDQFGLSSPQRIAVGPEEQIYALDSRPNPEGEAISSVMIFSADGTLVTRLSLPTDLAPSDLAVDQSGNIYLAESFGGAVVKLAPDGSELARFGDPAAAPSLAAGSIDLDAGGDIYLATYSSGVVRLSPSGVTVSRNGTPATSGSLPGPGEFSLPNGIVVGPGEVVWVSDNSGEYSAVTALRLQGDAALSSTPGPEAEQSATPEPTVVPEEKLLHQWASAATATSFYAPDYDPEGVLGPPDVPGCQDSPAAWASAAPDGLDTLELSYTTPVFATSLVIYQNSQPGLVSQVELVDERGEVIPVYTGSPSLSSTCPLAQSITFTQTLSRVVKVRITIDQRGGTYWSEIDAVELIGLP</sequence>
<evidence type="ECO:0000313" key="3">
    <source>
        <dbReference type="Proteomes" id="UP000054010"/>
    </source>
</evidence>
<dbReference type="Gene3D" id="2.120.10.30">
    <property type="entry name" value="TolB, C-terminal domain"/>
    <property type="match status" value="1"/>
</dbReference>
<dbReference type="OrthoDB" id="9792285at2"/>
<proteinExistence type="predicted"/>
<evidence type="ECO:0000259" key="1">
    <source>
        <dbReference type="Pfam" id="PF25900"/>
    </source>
</evidence>
<dbReference type="Gene3D" id="3.40.1000.10">
    <property type="entry name" value="Mog1/PsbP, alpha/beta/alpha sandwich"/>
    <property type="match status" value="1"/>
</dbReference>
<dbReference type="AlphaFoldDB" id="E1IBN3"/>
<dbReference type="Pfam" id="PF25900">
    <property type="entry name" value="PAPPA"/>
    <property type="match status" value="1"/>
</dbReference>
<dbReference type="STRING" id="765420.OSCT_0734"/>
<dbReference type="HOGENOM" id="CLU_416032_0_0_0"/>